<keyword evidence="3" id="KW-0812">Transmembrane</keyword>
<protein>
    <submittedName>
        <fullName evidence="4">Uncharacterized protein</fullName>
    </submittedName>
</protein>
<dbReference type="GO" id="GO:0043386">
    <property type="term" value="P:mycotoxin biosynthetic process"/>
    <property type="evidence" value="ECO:0007669"/>
    <property type="project" value="InterPro"/>
</dbReference>
<comment type="similarity">
    <text evidence="2">Belongs to the ustYa family.</text>
</comment>
<dbReference type="InterPro" id="IPR021765">
    <property type="entry name" value="UstYa-like"/>
</dbReference>
<evidence type="ECO:0000256" key="3">
    <source>
        <dbReference type="SAM" id="Phobius"/>
    </source>
</evidence>
<evidence type="ECO:0000313" key="5">
    <source>
        <dbReference type="Proteomes" id="UP000799118"/>
    </source>
</evidence>
<gene>
    <name evidence="4" type="ORF">BT96DRAFT_588380</name>
</gene>
<name>A0A6A4IHZ6_9AGAR</name>
<comment type="pathway">
    <text evidence="1">Mycotoxin biosynthesis.</text>
</comment>
<dbReference type="PANTHER" id="PTHR33365:SF4">
    <property type="entry name" value="CYCLOCHLOROTINE BIOSYNTHESIS PROTEIN O"/>
    <property type="match status" value="1"/>
</dbReference>
<dbReference type="AlphaFoldDB" id="A0A6A4IHZ6"/>
<dbReference type="Proteomes" id="UP000799118">
    <property type="component" value="Unassembled WGS sequence"/>
</dbReference>
<keyword evidence="3" id="KW-1133">Transmembrane helix</keyword>
<evidence type="ECO:0000256" key="2">
    <source>
        <dbReference type="ARBA" id="ARBA00035112"/>
    </source>
</evidence>
<proteinExistence type="inferred from homology"/>
<keyword evidence="5" id="KW-1185">Reference proteome</keyword>
<feature type="transmembrane region" description="Helical" evidence="3">
    <location>
        <begin position="34"/>
        <end position="54"/>
    </location>
</feature>
<dbReference type="OrthoDB" id="3687641at2759"/>
<evidence type="ECO:0000313" key="4">
    <source>
        <dbReference type="EMBL" id="KAE9409313.1"/>
    </source>
</evidence>
<organism evidence="4 5">
    <name type="scientific">Gymnopus androsaceus JB14</name>
    <dbReference type="NCBI Taxonomy" id="1447944"/>
    <lineage>
        <taxon>Eukaryota</taxon>
        <taxon>Fungi</taxon>
        <taxon>Dikarya</taxon>
        <taxon>Basidiomycota</taxon>
        <taxon>Agaricomycotina</taxon>
        <taxon>Agaricomycetes</taxon>
        <taxon>Agaricomycetidae</taxon>
        <taxon>Agaricales</taxon>
        <taxon>Marasmiineae</taxon>
        <taxon>Omphalotaceae</taxon>
        <taxon>Gymnopus</taxon>
    </lineage>
</organism>
<dbReference type="EMBL" id="ML769388">
    <property type="protein sequence ID" value="KAE9409313.1"/>
    <property type="molecule type" value="Genomic_DNA"/>
</dbReference>
<dbReference type="Pfam" id="PF11807">
    <property type="entry name" value="UstYa"/>
    <property type="match status" value="1"/>
</dbReference>
<keyword evidence="3" id="KW-0472">Membrane</keyword>
<evidence type="ECO:0000256" key="1">
    <source>
        <dbReference type="ARBA" id="ARBA00004685"/>
    </source>
</evidence>
<dbReference type="PANTHER" id="PTHR33365">
    <property type="entry name" value="YALI0B05434P"/>
    <property type="match status" value="1"/>
</dbReference>
<sequence>MRSRSSVAYLPLIGHDSEENILKPSSQHSQLYTWLLRCFLLGSLILNAVLFSIIQPPLSSIVVPFLYSPAQDAIEYQIVQFHSGFGADLPIYDRPPSQDVDAAWDSLYEFALNKVPREEAALMSNKTYPILGEEDHYMIALDVFHQLHCLNEMRKAMYPEYYPITEEGIHSPHMQHCISSLRQSIMCSADITPIVWQWSEKSKAAKERSDVVHTCRDFEAIKEWARKHFVPRQQNMSIYIDDDLVITKF</sequence>
<accession>A0A6A4IHZ6</accession>
<reference evidence="4" key="1">
    <citation type="journal article" date="2019" name="Environ. Microbiol.">
        <title>Fungal ecological strategies reflected in gene transcription - a case study of two litter decomposers.</title>
        <authorList>
            <person name="Barbi F."/>
            <person name="Kohler A."/>
            <person name="Barry K."/>
            <person name="Baskaran P."/>
            <person name="Daum C."/>
            <person name="Fauchery L."/>
            <person name="Ihrmark K."/>
            <person name="Kuo A."/>
            <person name="LaButti K."/>
            <person name="Lipzen A."/>
            <person name="Morin E."/>
            <person name="Grigoriev I.V."/>
            <person name="Henrissat B."/>
            <person name="Lindahl B."/>
            <person name="Martin F."/>
        </authorList>
    </citation>
    <scope>NUCLEOTIDE SEQUENCE</scope>
    <source>
        <strain evidence="4">JB14</strain>
    </source>
</reference>